<evidence type="ECO:0000313" key="2">
    <source>
        <dbReference type="Proteomes" id="UP001596222"/>
    </source>
</evidence>
<dbReference type="Proteomes" id="UP001596222">
    <property type="component" value="Unassembled WGS sequence"/>
</dbReference>
<sequence length="75" mass="8331">MSGIWPPATLPGLHIDMGDYTRPWTPRRGTWLRLPTADYLCGRCGWTVHASAAGVLTITETINDHQCPTEAEDDH</sequence>
<name>A0ABV9ZS68_9ACTN</name>
<gene>
    <name evidence="1" type="ORF">ACFPP6_06030</name>
</gene>
<protein>
    <recommendedName>
        <fullName evidence="3">HNH endonuclease</fullName>
    </recommendedName>
</protein>
<evidence type="ECO:0000313" key="1">
    <source>
        <dbReference type="EMBL" id="MFC5144244.1"/>
    </source>
</evidence>
<accession>A0ABV9ZS68</accession>
<proteinExistence type="predicted"/>
<keyword evidence="2" id="KW-1185">Reference proteome</keyword>
<evidence type="ECO:0008006" key="3">
    <source>
        <dbReference type="Google" id="ProtNLM"/>
    </source>
</evidence>
<organism evidence="1 2">
    <name type="scientific">Streptomyces aureoversilis</name>
    <dbReference type="NCBI Taxonomy" id="67277"/>
    <lineage>
        <taxon>Bacteria</taxon>
        <taxon>Bacillati</taxon>
        <taxon>Actinomycetota</taxon>
        <taxon>Actinomycetes</taxon>
        <taxon>Kitasatosporales</taxon>
        <taxon>Streptomycetaceae</taxon>
        <taxon>Streptomyces</taxon>
    </lineage>
</organism>
<dbReference type="RefSeq" id="WP_382037945.1">
    <property type="nucleotide sequence ID" value="NZ_JBHSKJ010000003.1"/>
</dbReference>
<comment type="caution">
    <text evidence="1">The sequence shown here is derived from an EMBL/GenBank/DDBJ whole genome shotgun (WGS) entry which is preliminary data.</text>
</comment>
<dbReference type="EMBL" id="JBHSKJ010000003">
    <property type="protein sequence ID" value="MFC5144244.1"/>
    <property type="molecule type" value="Genomic_DNA"/>
</dbReference>
<reference evidence="2" key="1">
    <citation type="journal article" date="2019" name="Int. J. Syst. Evol. Microbiol.">
        <title>The Global Catalogue of Microorganisms (GCM) 10K type strain sequencing project: providing services to taxonomists for standard genome sequencing and annotation.</title>
        <authorList>
            <consortium name="The Broad Institute Genomics Platform"/>
            <consortium name="The Broad Institute Genome Sequencing Center for Infectious Disease"/>
            <person name="Wu L."/>
            <person name="Ma J."/>
        </authorList>
    </citation>
    <scope>NUCLEOTIDE SEQUENCE [LARGE SCALE GENOMIC DNA]</scope>
    <source>
        <strain evidence="2">CGMCC 4.1641</strain>
    </source>
</reference>